<dbReference type="Proteomes" id="UP000289856">
    <property type="component" value="Chromosome"/>
</dbReference>
<name>A0A3T1CY66_9BACL</name>
<gene>
    <name evidence="1" type="ORF">KCTCHS21_01850</name>
</gene>
<dbReference type="KEGG" id="cohn:KCTCHS21_01850"/>
<keyword evidence="2" id="KW-1185">Reference proteome</keyword>
<dbReference type="OrthoDB" id="9763643at2"/>
<proteinExistence type="predicted"/>
<dbReference type="RefSeq" id="WP_130604711.1">
    <property type="nucleotide sequence ID" value="NZ_AP019400.1"/>
</dbReference>
<reference evidence="1 2" key="1">
    <citation type="submission" date="2019-01" db="EMBL/GenBank/DDBJ databases">
        <title>Complete genome sequence of Cohnella hallensis HS21 isolated from Korean fir (Abies koreana) rhizospheric soil.</title>
        <authorList>
            <person name="Jiang L."/>
            <person name="Kang S.W."/>
            <person name="Kim S."/>
            <person name="Jung J."/>
            <person name="Kim C.Y."/>
            <person name="Kim D.H."/>
            <person name="Kim S.W."/>
            <person name="Lee J."/>
        </authorList>
    </citation>
    <scope>NUCLEOTIDE SEQUENCE [LARGE SCALE GENOMIC DNA]</scope>
    <source>
        <strain evidence="1 2">HS21</strain>
    </source>
</reference>
<dbReference type="EMBL" id="AP019400">
    <property type="protein sequence ID" value="BBI30786.1"/>
    <property type="molecule type" value="Genomic_DNA"/>
</dbReference>
<organism evidence="1 2">
    <name type="scientific">Cohnella abietis</name>
    <dbReference type="NCBI Taxonomy" id="2507935"/>
    <lineage>
        <taxon>Bacteria</taxon>
        <taxon>Bacillati</taxon>
        <taxon>Bacillota</taxon>
        <taxon>Bacilli</taxon>
        <taxon>Bacillales</taxon>
        <taxon>Paenibacillaceae</taxon>
        <taxon>Cohnella</taxon>
    </lineage>
</organism>
<evidence type="ECO:0000313" key="2">
    <source>
        <dbReference type="Proteomes" id="UP000289856"/>
    </source>
</evidence>
<sequence>MESVSFVFRKHPEREPSGKLSILGASCCSAERMNAYVKRRNPNAPEVAELYLRQGNRYGVRGDVAYCQLVHESRCWTSELSLLSWAPLTLSELNEESYIEAQMQMLYTFATDLALPDGGEGKLRRQMAHLERAGWRGTVPCWEDLNGKWPASGNRYGQDIVAMWRSMVDWKGKGEVTMDNSRGQDMQRPISARGRIAGSLDWSSFSSEEMKWLKAQQLLPSPAPHPDQKVTWSELAVLLRQWENRGSTATIE</sequence>
<dbReference type="AlphaFoldDB" id="A0A3T1CY66"/>
<protein>
    <submittedName>
        <fullName evidence="1">Uncharacterized protein</fullName>
    </submittedName>
</protein>
<accession>A0A3T1CY66</accession>
<evidence type="ECO:0000313" key="1">
    <source>
        <dbReference type="EMBL" id="BBI30786.1"/>
    </source>
</evidence>